<keyword evidence="3" id="KW-0169">Cobalamin biosynthesis</keyword>
<comment type="caution">
    <text evidence="9">The sequence shown here is derived from an EMBL/GenBank/DDBJ whole genome shotgun (WGS) entry which is preliminary data.</text>
</comment>
<evidence type="ECO:0000313" key="9">
    <source>
        <dbReference type="EMBL" id="RWX54801.1"/>
    </source>
</evidence>
<dbReference type="Pfam" id="PF00590">
    <property type="entry name" value="TP_methylase"/>
    <property type="match status" value="1"/>
</dbReference>
<dbReference type="InterPro" id="IPR050161">
    <property type="entry name" value="Siro_Cobalamin_biosynth"/>
</dbReference>
<gene>
    <name evidence="9" type="primary">cobM</name>
    <name evidence="9" type="ORF">EDI28_13710</name>
</gene>
<dbReference type="InterPro" id="IPR003043">
    <property type="entry name" value="Uropor_MeTrfase_CS"/>
</dbReference>
<keyword evidence="4 9" id="KW-0489">Methyltransferase</keyword>
<dbReference type="PANTHER" id="PTHR45790">
    <property type="entry name" value="SIROHEME SYNTHASE-RELATED"/>
    <property type="match status" value="1"/>
</dbReference>
<dbReference type="GO" id="GO:0046026">
    <property type="term" value="F:precorrin-4 C11-methyltransferase activity"/>
    <property type="evidence" value="ECO:0007669"/>
    <property type="project" value="UniProtKB-EC"/>
</dbReference>
<keyword evidence="10" id="KW-1185">Reference proteome</keyword>
<accession>A0A444JNY2</accession>
<dbReference type="PROSITE" id="PS00839">
    <property type="entry name" value="SUMT_1"/>
    <property type="match status" value="1"/>
</dbReference>
<evidence type="ECO:0000256" key="5">
    <source>
        <dbReference type="ARBA" id="ARBA00022679"/>
    </source>
</evidence>
<dbReference type="GO" id="GO:0032259">
    <property type="term" value="P:methylation"/>
    <property type="evidence" value="ECO:0007669"/>
    <property type="project" value="UniProtKB-KW"/>
</dbReference>
<dbReference type="PANTHER" id="PTHR45790:SF4">
    <property type="entry name" value="COBALT-PRECORRIN-4 C(11)-METHYLTRANSFERASE"/>
    <property type="match status" value="1"/>
</dbReference>
<dbReference type="InterPro" id="IPR014777">
    <property type="entry name" value="4pyrrole_Mease_sub1"/>
</dbReference>
<dbReference type="EMBL" id="RJLM01000005">
    <property type="protein sequence ID" value="RWX54801.1"/>
    <property type="molecule type" value="Genomic_DNA"/>
</dbReference>
<evidence type="ECO:0000256" key="7">
    <source>
        <dbReference type="SAM" id="MobiDB-lite"/>
    </source>
</evidence>
<dbReference type="InterPro" id="IPR006362">
    <property type="entry name" value="Cbl_synth_CobM/CibF"/>
</dbReference>
<dbReference type="InterPro" id="IPR000878">
    <property type="entry name" value="4pyrrol_Mease"/>
</dbReference>
<dbReference type="Gene3D" id="3.40.1010.10">
    <property type="entry name" value="Cobalt-precorrin-4 Transmethylase, Domain 1"/>
    <property type="match status" value="1"/>
</dbReference>
<feature type="region of interest" description="Disordered" evidence="7">
    <location>
        <begin position="257"/>
        <end position="281"/>
    </location>
</feature>
<dbReference type="AlphaFoldDB" id="A0A444JNY2"/>
<dbReference type="GO" id="GO:0009236">
    <property type="term" value="P:cobalamin biosynthetic process"/>
    <property type="evidence" value="ECO:0007669"/>
    <property type="project" value="UniProtKB-UniPathway"/>
</dbReference>
<reference evidence="9 10" key="1">
    <citation type="submission" date="2018-11" db="EMBL/GenBank/DDBJ databases">
        <title>Photobacterium sp. BEI247 sp. nov., a marine bacterium isolated from Yongle Blue Hole in the South China Sea.</title>
        <authorList>
            <person name="Wang X."/>
        </authorList>
    </citation>
    <scope>NUCLEOTIDE SEQUENCE [LARGE SCALE GENOMIC DNA]</scope>
    <source>
        <strain evidence="10">BEI247</strain>
    </source>
</reference>
<evidence type="ECO:0000313" key="10">
    <source>
        <dbReference type="Proteomes" id="UP000287563"/>
    </source>
</evidence>
<dbReference type="OrthoDB" id="9815856at2"/>
<evidence type="ECO:0000259" key="8">
    <source>
        <dbReference type="Pfam" id="PF00590"/>
    </source>
</evidence>
<feature type="domain" description="Tetrapyrrole methylase" evidence="8">
    <location>
        <begin position="2"/>
        <end position="207"/>
    </location>
</feature>
<organism evidence="9 10">
    <name type="scientific">Photobacterium chitinilyticum</name>
    <dbReference type="NCBI Taxonomy" id="2485123"/>
    <lineage>
        <taxon>Bacteria</taxon>
        <taxon>Pseudomonadati</taxon>
        <taxon>Pseudomonadota</taxon>
        <taxon>Gammaproteobacteria</taxon>
        <taxon>Vibrionales</taxon>
        <taxon>Vibrionaceae</taxon>
        <taxon>Photobacterium</taxon>
    </lineage>
</organism>
<comment type="pathway">
    <text evidence="1">Cofactor biosynthesis; adenosylcobalamin biosynthesis.</text>
</comment>
<dbReference type="EC" id="2.1.1.133" evidence="9"/>
<dbReference type="InterPro" id="IPR014776">
    <property type="entry name" value="4pyrrole_Mease_sub2"/>
</dbReference>
<evidence type="ECO:0000256" key="6">
    <source>
        <dbReference type="ARBA" id="ARBA00022691"/>
    </source>
</evidence>
<name>A0A444JNY2_9GAMM</name>
<evidence type="ECO:0000256" key="4">
    <source>
        <dbReference type="ARBA" id="ARBA00022603"/>
    </source>
</evidence>
<dbReference type="Gene3D" id="3.30.950.10">
    <property type="entry name" value="Methyltransferase, Cobalt-precorrin-4 Transmethylase, Domain 2"/>
    <property type="match status" value="1"/>
</dbReference>
<evidence type="ECO:0000256" key="1">
    <source>
        <dbReference type="ARBA" id="ARBA00004953"/>
    </source>
</evidence>
<evidence type="ECO:0000256" key="2">
    <source>
        <dbReference type="ARBA" id="ARBA00005879"/>
    </source>
</evidence>
<keyword evidence="5 9" id="KW-0808">Transferase</keyword>
<dbReference type="CDD" id="cd11641">
    <property type="entry name" value="Precorrin-4_C11-MT"/>
    <property type="match status" value="1"/>
</dbReference>
<dbReference type="InterPro" id="IPR035996">
    <property type="entry name" value="4pyrrol_Methylase_sf"/>
</dbReference>
<dbReference type="SUPFAM" id="SSF53790">
    <property type="entry name" value="Tetrapyrrole methylase"/>
    <property type="match status" value="1"/>
</dbReference>
<keyword evidence="6" id="KW-0949">S-adenosyl-L-methionine</keyword>
<dbReference type="UniPathway" id="UPA00148"/>
<protein>
    <submittedName>
        <fullName evidence="9">Precorrin-4 C(11)-methyltransferase</fullName>
        <ecNumber evidence="9">2.1.1.133</ecNumber>
    </submittedName>
</protein>
<evidence type="ECO:0000256" key="3">
    <source>
        <dbReference type="ARBA" id="ARBA00022573"/>
    </source>
</evidence>
<sequence length="281" mass="30555">MTVYFIGAGPGDPDLITVKGAKLVESCPVVLYTGSLVPKAVIDRARPDALVLNSADMDLNEITQVYVNAFEQGQDVARVQTGDLSIYSSLAEQTRRLKALGIDWKVIPGVSSFQAAAAALSQELTIPEQCQTIILSRASGRTPVPEKENLKSLAAHEATLCLFLSATLIRKVVRELEDVYPVTWPVVVVEKASHPEQRIIRGTLADIAEKMHQAGIRSTAMIIISKVFAIEEFADSKLYDPTFSHACRKATVVSDECDNESNNEIVSADQPAIPEHPNEQG</sequence>
<dbReference type="Proteomes" id="UP000287563">
    <property type="component" value="Unassembled WGS sequence"/>
</dbReference>
<comment type="similarity">
    <text evidence="2">Belongs to the precorrin methyltransferase family.</text>
</comment>
<proteinExistence type="inferred from homology"/>
<dbReference type="NCBIfam" id="TIGR01465">
    <property type="entry name" value="cobM_cbiF"/>
    <property type="match status" value="1"/>
</dbReference>
<dbReference type="RefSeq" id="WP_128784427.1">
    <property type="nucleotide sequence ID" value="NZ_JAKJSG010000027.1"/>
</dbReference>